<dbReference type="Pfam" id="PF20148">
    <property type="entry name" value="DUF6531"/>
    <property type="match status" value="1"/>
</dbReference>
<proteinExistence type="predicted"/>
<accession>B1J8X6</accession>
<evidence type="ECO:0000313" key="2">
    <source>
        <dbReference type="EMBL" id="ACA73038.1"/>
    </source>
</evidence>
<reference evidence="2" key="1">
    <citation type="submission" date="2008-02" db="EMBL/GenBank/DDBJ databases">
        <title>Complete sequence of Psuedomonas putida W619.</title>
        <authorList>
            <consortium name="US DOE Joint Genome Institute"/>
            <person name="Copeland A."/>
            <person name="Lucas S."/>
            <person name="Lapidus A."/>
            <person name="Barry K."/>
            <person name="Detter J.C."/>
            <person name="Glavina del Rio T."/>
            <person name="Dalin E."/>
            <person name="Tice H."/>
            <person name="Pitluck S."/>
            <person name="Chain P."/>
            <person name="Malfatti S."/>
            <person name="Shin M."/>
            <person name="Vergez L."/>
            <person name="Schmutz J."/>
            <person name="Larimer F."/>
            <person name="Land M."/>
            <person name="Hauser L."/>
            <person name="Kyrpides N."/>
            <person name="Kim E."/>
            <person name="Taghavi S."/>
            <person name="Vangronsveld D."/>
            <person name="van der Lelie D."/>
            <person name="Richardson P."/>
        </authorList>
    </citation>
    <scope>NUCLEOTIDE SEQUENCE</scope>
    <source>
        <strain evidence="2">W619</strain>
    </source>
</reference>
<dbReference type="InterPro" id="IPR045351">
    <property type="entry name" value="DUF6531"/>
</dbReference>
<dbReference type="HOGENOM" id="CLU_2540020_0_0_6"/>
<organism evidence="2">
    <name type="scientific">Pseudomonas putida (strain W619)</name>
    <dbReference type="NCBI Taxonomy" id="390235"/>
    <lineage>
        <taxon>Bacteria</taxon>
        <taxon>Pseudomonadati</taxon>
        <taxon>Pseudomonadota</taxon>
        <taxon>Gammaproteobacteria</taxon>
        <taxon>Pseudomonadales</taxon>
        <taxon>Pseudomonadaceae</taxon>
        <taxon>Pseudomonas</taxon>
    </lineage>
</organism>
<gene>
    <name evidence="2" type="ordered locus">PputW619_2544</name>
</gene>
<name>B1J8X6_PSEPW</name>
<feature type="domain" description="DUF6531" evidence="1">
    <location>
        <begin position="1"/>
        <end position="61"/>
    </location>
</feature>
<evidence type="ECO:0000259" key="1">
    <source>
        <dbReference type="Pfam" id="PF20148"/>
    </source>
</evidence>
<dbReference type="AlphaFoldDB" id="B1J8X6"/>
<protein>
    <submittedName>
        <fullName evidence="2">YD repeat</fullName>
    </submittedName>
</protein>
<sequence>MTTGRKLLAYETGSVLPGTMPIEWSRFYASDLAIDSVLGRGWVLPWEESLRRSGGFVYHTDKTVLNTIGPGERSMRMSLGSDT</sequence>
<dbReference type="KEGG" id="ppw:PputW619_2544"/>
<dbReference type="STRING" id="390235.PputW619_2544"/>
<dbReference type="EMBL" id="CP000949">
    <property type="protein sequence ID" value="ACA73038.1"/>
    <property type="molecule type" value="Genomic_DNA"/>
</dbReference>